<name>A0A0X8JFG6_ACTRD</name>
<dbReference type="EMBL" id="CP014228">
    <property type="protein sequence ID" value="AMD87892.1"/>
    <property type="molecule type" value="Genomic_DNA"/>
</dbReference>
<organism evidence="10 11">
    <name type="scientific">Actinomyces radicidentis</name>
    <dbReference type="NCBI Taxonomy" id="111015"/>
    <lineage>
        <taxon>Bacteria</taxon>
        <taxon>Bacillati</taxon>
        <taxon>Actinomycetota</taxon>
        <taxon>Actinomycetes</taxon>
        <taxon>Actinomycetales</taxon>
        <taxon>Actinomycetaceae</taxon>
        <taxon>Actinomyces</taxon>
    </lineage>
</organism>
<evidence type="ECO:0000256" key="3">
    <source>
        <dbReference type="ARBA" id="ARBA00022448"/>
    </source>
</evidence>
<comment type="subcellular location">
    <subcellularLocation>
        <location evidence="1">Cell membrane</location>
        <topology evidence="1">Multi-pass membrane protein</topology>
    </subcellularLocation>
</comment>
<feature type="region of interest" description="Disordered" evidence="8">
    <location>
        <begin position="1"/>
        <end position="21"/>
    </location>
</feature>
<feature type="transmembrane region" description="Helical" evidence="9">
    <location>
        <begin position="179"/>
        <end position="203"/>
    </location>
</feature>
<evidence type="ECO:0000256" key="1">
    <source>
        <dbReference type="ARBA" id="ARBA00004651"/>
    </source>
</evidence>
<dbReference type="GO" id="GO:0005886">
    <property type="term" value="C:plasma membrane"/>
    <property type="evidence" value="ECO:0007669"/>
    <property type="project" value="UniProtKB-SubCell"/>
</dbReference>
<keyword evidence="5 9" id="KW-0812">Transmembrane</keyword>
<dbReference type="PANTHER" id="PTHR31686:SF1">
    <property type="entry name" value="SULFITE EFFLUX PUMP SSU1"/>
    <property type="match status" value="1"/>
</dbReference>
<keyword evidence="4" id="KW-1003">Cell membrane</keyword>
<feature type="transmembrane region" description="Helical" evidence="9">
    <location>
        <begin position="356"/>
        <end position="380"/>
    </location>
</feature>
<evidence type="ECO:0000256" key="8">
    <source>
        <dbReference type="SAM" id="MobiDB-lite"/>
    </source>
</evidence>
<evidence type="ECO:0000313" key="11">
    <source>
        <dbReference type="Proteomes" id="UP000065220"/>
    </source>
</evidence>
<feature type="transmembrane region" description="Helical" evidence="9">
    <location>
        <begin position="293"/>
        <end position="314"/>
    </location>
</feature>
<gene>
    <name evidence="10" type="ORF">AXF14_10270</name>
</gene>
<keyword evidence="6 9" id="KW-1133">Transmembrane helix</keyword>
<feature type="transmembrane region" description="Helical" evidence="9">
    <location>
        <begin position="146"/>
        <end position="167"/>
    </location>
</feature>
<dbReference type="KEGG" id="ard:AXF14_10270"/>
<dbReference type="Pfam" id="PF03595">
    <property type="entry name" value="SLAC1"/>
    <property type="match status" value="1"/>
</dbReference>
<dbReference type="Gene3D" id="1.50.10.150">
    <property type="entry name" value="Voltage-dependent anion channel"/>
    <property type="match status" value="1"/>
</dbReference>
<keyword evidence="7 9" id="KW-0472">Membrane</keyword>
<accession>A0A0X8JFG6</accession>
<evidence type="ECO:0000256" key="9">
    <source>
        <dbReference type="SAM" id="Phobius"/>
    </source>
</evidence>
<dbReference type="STRING" id="111015.AXF14_10270"/>
<feature type="transmembrane region" description="Helical" evidence="9">
    <location>
        <begin position="209"/>
        <end position="234"/>
    </location>
</feature>
<dbReference type="AlphaFoldDB" id="A0A0X8JFG6"/>
<dbReference type="OrthoDB" id="958273at2"/>
<evidence type="ECO:0000313" key="10">
    <source>
        <dbReference type="EMBL" id="AMD87892.1"/>
    </source>
</evidence>
<keyword evidence="3" id="KW-0813">Transport</keyword>
<feature type="transmembrane region" description="Helical" evidence="9">
    <location>
        <begin position="246"/>
        <end position="273"/>
    </location>
</feature>
<evidence type="ECO:0000256" key="7">
    <source>
        <dbReference type="ARBA" id="ARBA00023136"/>
    </source>
</evidence>
<dbReference type="PANTHER" id="PTHR31686">
    <property type="match status" value="1"/>
</dbReference>
<evidence type="ECO:0000256" key="4">
    <source>
        <dbReference type="ARBA" id="ARBA00022475"/>
    </source>
</evidence>
<feature type="transmembrane region" description="Helical" evidence="9">
    <location>
        <begin position="326"/>
        <end position="344"/>
    </location>
</feature>
<feature type="transmembrane region" description="Helical" evidence="9">
    <location>
        <begin position="77"/>
        <end position="100"/>
    </location>
</feature>
<dbReference type="InterPro" id="IPR051629">
    <property type="entry name" value="Sulfite_efflux_TDT"/>
</dbReference>
<reference evidence="11" key="1">
    <citation type="submission" date="2016-02" db="EMBL/GenBank/DDBJ databases">
        <authorList>
            <person name="Holder M.E."/>
            <person name="Ajami N.J."/>
            <person name="Petrosino J.F."/>
        </authorList>
    </citation>
    <scope>NUCLEOTIDE SEQUENCE [LARGE SCALE GENOMIC DNA]</scope>
    <source>
        <strain evidence="11">CCUG 36733</strain>
    </source>
</reference>
<dbReference type="InterPro" id="IPR038665">
    <property type="entry name" value="Voltage-dep_anion_channel_sf"/>
</dbReference>
<comment type="similarity">
    <text evidence="2">Belongs to the tellurite-resistance/dicarboxylate transporter (TDT) family.</text>
</comment>
<evidence type="ECO:0000256" key="5">
    <source>
        <dbReference type="ARBA" id="ARBA00022692"/>
    </source>
</evidence>
<evidence type="ECO:0008006" key="12">
    <source>
        <dbReference type="Google" id="ProtNLM"/>
    </source>
</evidence>
<evidence type="ECO:0000256" key="2">
    <source>
        <dbReference type="ARBA" id="ARBA00008566"/>
    </source>
</evidence>
<evidence type="ECO:0000256" key="6">
    <source>
        <dbReference type="ARBA" id="ARBA00022989"/>
    </source>
</evidence>
<protein>
    <recommendedName>
        <fullName evidence="12">C4-dicarboxylate ABC transporter</fullName>
    </recommendedName>
</protein>
<dbReference type="RefSeq" id="WP_067943005.1">
    <property type="nucleotide sequence ID" value="NZ_CAUSVG010000030.1"/>
</dbReference>
<dbReference type="GO" id="GO:0055085">
    <property type="term" value="P:transmembrane transport"/>
    <property type="evidence" value="ECO:0007669"/>
    <property type="project" value="InterPro"/>
</dbReference>
<dbReference type="InterPro" id="IPR004695">
    <property type="entry name" value="SLAC1/Mae1/Ssu1/TehA"/>
</dbReference>
<proteinExistence type="inferred from homology"/>
<sequence length="390" mass="40258">MSREIPEAPLISNGPARSSPRRLGLLVSPDPLEVPRRQPLPPPGPVWFPSVMGTGILATTLHLSADVIGGALRAPVAALALADLAVAWALLLVLTLGYAARVIRDPGVLRAEIDSPFWGPVAMGLMSVGSATATVLPAHWPALAGASWAVDTVFWVLGTLLGLAAEVRHVHRVREGTEPVPSFVSCLAVLAPMVSSTVGAGVVPHLAHAVGGAVLVISFLCWVVSLVMGWRIFLAAYPRTLRLAPLPLGLSASAIIPLGIVGQSVAGIVAIATQAAAYVSAPTARTLLVAAHGWGWVMLALGLPMIVWGLLVLARGLRRRMPYSPGWFAATFPVGTMALGGIMLGRSVDVAAVSWLGVAACALLLGTVVLGLSGAVVHLVGDARAGRTVR</sequence>
<keyword evidence="11" id="KW-1185">Reference proteome</keyword>
<dbReference type="Proteomes" id="UP000065220">
    <property type="component" value="Chromosome"/>
</dbReference>
<feature type="transmembrane region" description="Helical" evidence="9">
    <location>
        <begin position="121"/>
        <end position="140"/>
    </location>
</feature>